<accession>A0ABQ3QXJ8</accession>
<feature type="domain" description="GAF" evidence="1">
    <location>
        <begin position="19"/>
        <end position="180"/>
    </location>
</feature>
<dbReference type="InterPro" id="IPR005561">
    <property type="entry name" value="ANTAR"/>
</dbReference>
<sequence length="252" mass="26493">MTREERDAASGAAPPPKDGLSELLARAHLAARNGHGPDTAVPPGAARLLGLDALTLNMLAADGHLELLWCDPAEGLGPELDNLQYTLGDGPALEAVKQGRTLSEPDLPAADPARWPLFLPAAARTPVRALIAAPLRLGAATIGVLTGYRTAPGPLTPAQRRGLDRVGRTLVHLLYTELITSADDGGAVTGLRLYRAEVHQATGFLASELGIPMGQALLRLRAHAATYGHPLSDLARDLLARRLAPDTLDRAE</sequence>
<dbReference type="RefSeq" id="WP_189963579.1">
    <property type="nucleotide sequence ID" value="NZ_BMUA01000008.1"/>
</dbReference>
<keyword evidence="4" id="KW-1185">Reference proteome</keyword>
<dbReference type="SUPFAM" id="SSF55781">
    <property type="entry name" value="GAF domain-like"/>
    <property type="match status" value="1"/>
</dbReference>
<proteinExistence type="predicted"/>
<dbReference type="Pfam" id="PF13185">
    <property type="entry name" value="GAF_2"/>
    <property type="match status" value="1"/>
</dbReference>
<organism evidence="3 4">
    <name type="scientific">Streptomyces violascens</name>
    <dbReference type="NCBI Taxonomy" id="67381"/>
    <lineage>
        <taxon>Bacteria</taxon>
        <taxon>Bacillati</taxon>
        <taxon>Actinomycetota</taxon>
        <taxon>Actinomycetes</taxon>
        <taxon>Kitasatosporales</taxon>
        <taxon>Streptomycetaceae</taxon>
        <taxon>Streptomyces</taxon>
    </lineage>
</organism>
<evidence type="ECO:0000313" key="3">
    <source>
        <dbReference type="EMBL" id="GHI42008.1"/>
    </source>
</evidence>
<evidence type="ECO:0000313" key="4">
    <source>
        <dbReference type="Proteomes" id="UP001050808"/>
    </source>
</evidence>
<dbReference type="EMBL" id="BNDY01000017">
    <property type="protein sequence ID" value="GHI42008.1"/>
    <property type="molecule type" value="Genomic_DNA"/>
</dbReference>
<comment type="caution">
    <text evidence="3">The sequence shown here is derived from an EMBL/GenBank/DDBJ whole genome shotgun (WGS) entry which is preliminary data.</text>
</comment>
<name>A0ABQ3QXJ8_9ACTN</name>
<dbReference type="SMART" id="SM00065">
    <property type="entry name" value="GAF"/>
    <property type="match status" value="1"/>
</dbReference>
<protein>
    <submittedName>
        <fullName evidence="3">GAF domain-containing protein</fullName>
    </submittedName>
</protein>
<reference evidence="3" key="1">
    <citation type="submission" date="2024-05" db="EMBL/GenBank/DDBJ databases">
        <title>Whole genome shotgun sequence of Streptomyces violascens NBRC 12920.</title>
        <authorList>
            <person name="Komaki H."/>
            <person name="Tamura T."/>
        </authorList>
    </citation>
    <scope>NUCLEOTIDE SEQUENCE</scope>
    <source>
        <strain evidence="3">NBRC 12920</strain>
    </source>
</reference>
<dbReference type="InterPro" id="IPR003018">
    <property type="entry name" value="GAF"/>
</dbReference>
<feature type="domain" description="ANTAR" evidence="2">
    <location>
        <begin position="187"/>
        <end position="239"/>
    </location>
</feature>
<gene>
    <name evidence="3" type="ORF">Sviol_64160</name>
</gene>
<evidence type="ECO:0000259" key="1">
    <source>
        <dbReference type="SMART" id="SM00065"/>
    </source>
</evidence>
<dbReference type="Gene3D" id="3.30.450.40">
    <property type="match status" value="1"/>
</dbReference>
<dbReference type="InterPro" id="IPR029016">
    <property type="entry name" value="GAF-like_dom_sf"/>
</dbReference>
<evidence type="ECO:0000259" key="2">
    <source>
        <dbReference type="SMART" id="SM01012"/>
    </source>
</evidence>
<dbReference type="Proteomes" id="UP001050808">
    <property type="component" value="Unassembled WGS sequence"/>
</dbReference>
<dbReference type="SMART" id="SM01012">
    <property type="entry name" value="ANTAR"/>
    <property type="match status" value="1"/>
</dbReference>